<dbReference type="InterPro" id="IPR031327">
    <property type="entry name" value="MCM"/>
</dbReference>
<evidence type="ECO:0000259" key="1">
    <source>
        <dbReference type="Pfam" id="PF17207"/>
    </source>
</evidence>
<dbReference type="AlphaFoldDB" id="A0A0L0F2V1"/>
<dbReference type="GO" id="GO:0005634">
    <property type="term" value="C:nucleus"/>
    <property type="evidence" value="ECO:0007669"/>
    <property type="project" value="UniProtKB-SubCell"/>
</dbReference>
<dbReference type="GO" id="GO:0003697">
    <property type="term" value="F:single-stranded DNA binding"/>
    <property type="evidence" value="ECO:0007669"/>
    <property type="project" value="TreeGrafter"/>
</dbReference>
<dbReference type="EMBL" id="KQ249884">
    <property type="protein sequence ID" value="KNC70939.1"/>
    <property type="molecule type" value="Genomic_DNA"/>
</dbReference>
<dbReference type="OrthoDB" id="271325at2759"/>
<dbReference type="GO" id="GO:0000724">
    <property type="term" value="P:double-strand break repair via homologous recombination"/>
    <property type="evidence" value="ECO:0007669"/>
    <property type="project" value="TreeGrafter"/>
</dbReference>
<dbReference type="PANTHER" id="PTHR11630:SF48">
    <property type="entry name" value="DNA HELICASE MCM9"/>
    <property type="match status" value="1"/>
</dbReference>
<feature type="domain" description="MCM OB" evidence="1">
    <location>
        <begin position="1"/>
        <end position="45"/>
    </location>
</feature>
<dbReference type="eggNOG" id="KOG0477">
    <property type="taxonomic scope" value="Eukaryota"/>
</dbReference>
<dbReference type="GO" id="GO:0016787">
    <property type="term" value="F:hydrolase activity"/>
    <property type="evidence" value="ECO:0007669"/>
    <property type="project" value="UniProtKB-KW"/>
</dbReference>
<dbReference type="Gene3D" id="2.40.50.140">
    <property type="entry name" value="Nucleic acid-binding proteins"/>
    <property type="match status" value="1"/>
</dbReference>
<dbReference type="GO" id="GO:0042555">
    <property type="term" value="C:MCM complex"/>
    <property type="evidence" value="ECO:0007669"/>
    <property type="project" value="TreeGrafter"/>
</dbReference>
<dbReference type="Proteomes" id="UP000054560">
    <property type="component" value="Unassembled WGS sequence"/>
</dbReference>
<dbReference type="STRING" id="667725.A0A0L0F2V1"/>
<proteinExistence type="predicted"/>
<evidence type="ECO:0000313" key="3">
    <source>
        <dbReference type="Proteomes" id="UP000054560"/>
    </source>
</evidence>
<name>A0A0L0F2V1_9EUKA</name>
<dbReference type="GeneID" id="25917034"/>
<dbReference type="RefSeq" id="XP_014144841.1">
    <property type="nucleotide sequence ID" value="XM_014289366.1"/>
</dbReference>
<gene>
    <name evidence="2" type="ORF">SARC_16530</name>
</gene>
<feature type="non-terminal residue" evidence="2">
    <location>
        <position position="61"/>
    </location>
</feature>
<sequence length="61" mass="6973">EIKIQEQIHNLGMGVIPRSMHVTLEHDLVDRCKAGDDVTVVGVVMRRWKTVFPDVKCETEL</sequence>
<dbReference type="SUPFAM" id="SSF50249">
    <property type="entry name" value="Nucleic acid-binding proteins"/>
    <property type="match status" value="1"/>
</dbReference>
<dbReference type="InterPro" id="IPR012340">
    <property type="entry name" value="NA-bd_OB-fold"/>
</dbReference>
<reference evidence="2 3" key="1">
    <citation type="submission" date="2011-02" db="EMBL/GenBank/DDBJ databases">
        <title>The Genome Sequence of Sphaeroforma arctica JP610.</title>
        <authorList>
            <consortium name="The Broad Institute Genome Sequencing Platform"/>
            <person name="Russ C."/>
            <person name="Cuomo C."/>
            <person name="Young S.K."/>
            <person name="Zeng Q."/>
            <person name="Gargeya S."/>
            <person name="Alvarado L."/>
            <person name="Berlin A."/>
            <person name="Chapman S.B."/>
            <person name="Chen Z."/>
            <person name="Freedman E."/>
            <person name="Gellesch M."/>
            <person name="Goldberg J."/>
            <person name="Griggs A."/>
            <person name="Gujja S."/>
            <person name="Heilman E."/>
            <person name="Heiman D."/>
            <person name="Howarth C."/>
            <person name="Mehta T."/>
            <person name="Neiman D."/>
            <person name="Pearson M."/>
            <person name="Roberts A."/>
            <person name="Saif S."/>
            <person name="Shea T."/>
            <person name="Shenoy N."/>
            <person name="Sisk P."/>
            <person name="Stolte C."/>
            <person name="Sykes S."/>
            <person name="White J."/>
            <person name="Yandava C."/>
            <person name="Burger G."/>
            <person name="Gray M.W."/>
            <person name="Holland P.W.H."/>
            <person name="King N."/>
            <person name="Lang F.B.F."/>
            <person name="Roger A.J."/>
            <person name="Ruiz-Trillo I."/>
            <person name="Haas B."/>
            <person name="Nusbaum C."/>
            <person name="Birren B."/>
        </authorList>
    </citation>
    <scope>NUCLEOTIDE SEQUENCE [LARGE SCALE GENOMIC DNA]</scope>
    <source>
        <strain evidence="2 3">JP610</strain>
    </source>
</reference>
<protein>
    <recommendedName>
        <fullName evidence="1">MCM OB domain-containing protein</fullName>
    </recommendedName>
</protein>
<dbReference type="PANTHER" id="PTHR11630">
    <property type="entry name" value="DNA REPLICATION LICENSING FACTOR MCM FAMILY MEMBER"/>
    <property type="match status" value="1"/>
</dbReference>
<keyword evidence="3" id="KW-1185">Reference proteome</keyword>
<dbReference type="InterPro" id="IPR033762">
    <property type="entry name" value="MCM_OB"/>
</dbReference>
<feature type="non-terminal residue" evidence="2">
    <location>
        <position position="1"/>
    </location>
</feature>
<dbReference type="GO" id="GO:0005524">
    <property type="term" value="F:ATP binding"/>
    <property type="evidence" value="ECO:0007669"/>
    <property type="project" value="InterPro"/>
</dbReference>
<dbReference type="Pfam" id="PF17207">
    <property type="entry name" value="MCM_OB"/>
    <property type="match status" value="1"/>
</dbReference>
<accession>A0A0L0F2V1</accession>
<dbReference type="GO" id="GO:0017116">
    <property type="term" value="F:single-stranded DNA helicase activity"/>
    <property type="evidence" value="ECO:0007669"/>
    <property type="project" value="TreeGrafter"/>
</dbReference>
<evidence type="ECO:0000313" key="2">
    <source>
        <dbReference type="EMBL" id="KNC70939.1"/>
    </source>
</evidence>
<organism evidence="2 3">
    <name type="scientific">Sphaeroforma arctica JP610</name>
    <dbReference type="NCBI Taxonomy" id="667725"/>
    <lineage>
        <taxon>Eukaryota</taxon>
        <taxon>Ichthyosporea</taxon>
        <taxon>Ichthyophonida</taxon>
        <taxon>Sphaeroforma</taxon>
    </lineage>
</organism>